<accession>A0AAD8BW00</accession>
<protein>
    <submittedName>
        <fullName evidence="2">Uncharacterized protein</fullName>
    </submittedName>
</protein>
<name>A0AAD8BW00_BIOPF</name>
<proteinExistence type="predicted"/>
<reference evidence="2" key="2">
    <citation type="submission" date="2023-04" db="EMBL/GenBank/DDBJ databases">
        <authorList>
            <person name="Bu L."/>
            <person name="Lu L."/>
            <person name="Laidemitt M.R."/>
            <person name="Zhang S.M."/>
            <person name="Mutuku M."/>
            <person name="Mkoji G."/>
            <person name="Steinauer M."/>
            <person name="Loker E.S."/>
        </authorList>
    </citation>
    <scope>NUCLEOTIDE SEQUENCE</scope>
    <source>
        <strain evidence="2">KasaAsao</strain>
        <tissue evidence="2">Whole Snail</tissue>
    </source>
</reference>
<evidence type="ECO:0000313" key="3">
    <source>
        <dbReference type="Proteomes" id="UP001233172"/>
    </source>
</evidence>
<keyword evidence="1" id="KW-0732">Signal</keyword>
<organism evidence="2 3">
    <name type="scientific">Biomphalaria pfeifferi</name>
    <name type="common">Bloodfluke planorb</name>
    <name type="synonym">Freshwater snail</name>
    <dbReference type="NCBI Taxonomy" id="112525"/>
    <lineage>
        <taxon>Eukaryota</taxon>
        <taxon>Metazoa</taxon>
        <taxon>Spiralia</taxon>
        <taxon>Lophotrochozoa</taxon>
        <taxon>Mollusca</taxon>
        <taxon>Gastropoda</taxon>
        <taxon>Heterobranchia</taxon>
        <taxon>Euthyneura</taxon>
        <taxon>Panpulmonata</taxon>
        <taxon>Hygrophila</taxon>
        <taxon>Lymnaeoidea</taxon>
        <taxon>Planorbidae</taxon>
        <taxon>Biomphalaria</taxon>
    </lineage>
</organism>
<dbReference type="Proteomes" id="UP001233172">
    <property type="component" value="Unassembled WGS sequence"/>
</dbReference>
<gene>
    <name evidence="2" type="ORF">Bpfe_009369</name>
</gene>
<dbReference type="EMBL" id="JASAOG010000031">
    <property type="protein sequence ID" value="KAK0061208.1"/>
    <property type="molecule type" value="Genomic_DNA"/>
</dbReference>
<evidence type="ECO:0000313" key="2">
    <source>
        <dbReference type="EMBL" id="KAK0061208.1"/>
    </source>
</evidence>
<dbReference type="AlphaFoldDB" id="A0AAD8BW00"/>
<sequence>MMKSFYTGITAILVLSTRSLGLEEEKNLKGLQEVGTLRGEGRGREEGRNVGEAAAEILGKWEVVSFSANKMD</sequence>
<feature type="signal peptide" evidence="1">
    <location>
        <begin position="1"/>
        <end position="21"/>
    </location>
</feature>
<reference evidence="2" key="1">
    <citation type="journal article" date="2023" name="PLoS Negl. Trop. Dis.">
        <title>A genome sequence for Biomphalaria pfeifferi, the major vector snail for the human-infecting parasite Schistosoma mansoni.</title>
        <authorList>
            <person name="Bu L."/>
            <person name="Lu L."/>
            <person name="Laidemitt M.R."/>
            <person name="Zhang S.M."/>
            <person name="Mutuku M."/>
            <person name="Mkoji G."/>
            <person name="Steinauer M."/>
            <person name="Loker E.S."/>
        </authorList>
    </citation>
    <scope>NUCLEOTIDE SEQUENCE</scope>
    <source>
        <strain evidence="2">KasaAsao</strain>
    </source>
</reference>
<feature type="chain" id="PRO_5042011461" evidence="1">
    <location>
        <begin position="22"/>
        <end position="72"/>
    </location>
</feature>
<evidence type="ECO:0000256" key="1">
    <source>
        <dbReference type="SAM" id="SignalP"/>
    </source>
</evidence>
<keyword evidence="3" id="KW-1185">Reference proteome</keyword>
<comment type="caution">
    <text evidence="2">The sequence shown here is derived from an EMBL/GenBank/DDBJ whole genome shotgun (WGS) entry which is preliminary data.</text>
</comment>